<protein>
    <submittedName>
        <fullName evidence="1">Uncharacterized protein</fullName>
    </submittedName>
</protein>
<reference evidence="1 2" key="1">
    <citation type="submission" date="2015-01" db="EMBL/GenBank/DDBJ databases">
        <title>Evolution of Trichinella species and genotypes.</title>
        <authorList>
            <person name="Korhonen P.K."/>
            <person name="Edoardo P."/>
            <person name="Giuseppe L.R."/>
            <person name="Gasser R.B."/>
        </authorList>
    </citation>
    <scope>NUCLEOTIDE SEQUENCE [LARGE SCALE GENOMIC DNA]</scope>
    <source>
        <strain evidence="1">ISS1029</strain>
    </source>
</reference>
<keyword evidence="2" id="KW-1185">Reference proteome</keyword>
<proteinExistence type="predicted"/>
<comment type="caution">
    <text evidence="1">The sequence shown here is derived from an EMBL/GenBank/DDBJ whole genome shotgun (WGS) entry which is preliminary data.</text>
</comment>
<evidence type="ECO:0000313" key="1">
    <source>
        <dbReference type="EMBL" id="KRY95256.1"/>
    </source>
</evidence>
<dbReference type="Proteomes" id="UP000055024">
    <property type="component" value="Unassembled WGS sequence"/>
</dbReference>
<name>A0A0V1GAI6_9BILA</name>
<dbReference type="EMBL" id="JYDP01003994">
    <property type="protein sequence ID" value="KRY95256.1"/>
    <property type="molecule type" value="Genomic_DNA"/>
</dbReference>
<dbReference type="AlphaFoldDB" id="A0A0V1GAI6"/>
<organism evidence="1 2">
    <name type="scientific">Trichinella zimbabwensis</name>
    <dbReference type="NCBI Taxonomy" id="268475"/>
    <lineage>
        <taxon>Eukaryota</taxon>
        <taxon>Metazoa</taxon>
        <taxon>Ecdysozoa</taxon>
        <taxon>Nematoda</taxon>
        <taxon>Enoplea</taxon>
        <taxon>Dorylaimia</taxon>
        <taxon>Trichinellida</taxon>
        <taxon>Trichinellidae</taxon>
        <taxon>Trichinella</taxon>
    </lineage>
</organism>
<evidence type="ECO:0000313" key="2">
    <source>
        <dbReference type="Proteomes" id="UP000055024"/>
    </source>
</evidence>
<sequence>MRKNWIAQNKEILHKTAQLHRILQELQRGCFHVY</sequence>
<gene>
    <name evidence="1" type="ORF">T11_8217</name>
</gene>
<accession>A0A0V1GAI6</accession>